<dbReference type="AlphaFoldDB" id="A0A0M3I0U7"/>
<dbReference type="Proteomes" id="UP000036681">
    <property type="component" value="Unplaced"/>
</dbReference>
<dbReference type="Pfam" id="PF17266">
    <property type="entry name" value="DUF5332"/>
    <property type="match status" value="1"/>
</dbReference>
<sequence length="186" mass="20967">MLALVSVLPALLLTCFLLLLLILAKVSAEPDKCQKLAVCALDKCISEISTFPPKDELVEHLLGKTNFACLLGPTCFDRCNECASCKYAQKQIQNAVLKVKLDGECPLLEKCAQSCLDDHATDPFSCIFSRRCAKYCLDNEDCPQCFDIVKRVFTGYCYRNGFIEHYGRKCRPMFDEITKAFVRKAR</sequence>
<name>A0A0M3I0U7_ASCLU</name>
<evidence type="ECO:0000256" key="1">
    <source>
        <dbReference type="SAM" id="SignalP"/>
    </source>
</evidence>
<proteinExistence type="predicted"/>
<dbReference type="PANTHER" id="PTHR38612:SF2">
    <property type="entry name" value="PROTEIN DCT-5"/>
    <property type="match status" value="1"/>
</dbReference>
<feature type="chain" id="PRO_5005656517" description="Domain of unknown function DB domain-containing protein" evidence="1">
    <location>
        <begin position="29"/>
        <end position="186"/>
    </location>
</feature>
<feature type="signal peptide" evidence="1">
    <location>
        <begin position="1"/>
        <end position="28"/>
    </location>
</feature>
<dbReference type="WBParaSite" id="ALUE_0000980701-mRNA-1">
    <property type="protein sequence ID" value="ALUE_0000980701-mRNA-1"/>
    <property type="gene ID" value="ALUE_0000980701"/>
</dbReference>
<evidence type="ECO:0008006" key="4">
    <source>
        <dbReference type="Google" id="ProtNLM"/>
    </source>
</evidence>
<accession>A0A0M3I0U7</accession>
<keyword evidence="2" id="KW-1185">Reference proteome</keyword>
<evidence type="ECO:0000313" key="2">
    <source>
        <dbReference type="Proteomes" id="UP000036681"/>
    </source>
</evidence>
<organism evidence="2 3">
    <name type="scientific">Ascaris lumbricoides</name>
    <name type="common">Giant roundworm</name>
    <dbReference type="NCBI Taxonomy" id="6252"/>
    <lineage>
        <taxon>Eukaryota</taxon>
        <taxon>Metazoa</taxon>
        <taxon>Ecdysozoa</taxon>
        <taxon>Nematoda</taxon>
        <taxon>Chromadorea</taxon>
        <taxon>Rhabditida</taxon>
        <taxon>Spirurina</taxon>
        <taxon>Ascaridomorpha</taxon>
        <taxon>Ascaridoidea</taxon>
        <taxon>Ascarididae</taxon>
        <taxon>Ascaris</taxon>
    </lineage>
</organism>
<evidence type="ECO:0000313" key="3">
    <source>
        <dbReference type="WBParaSite" id="ALUE_0000980701-mRNA-1"/>
    </source>
</evidence>
<reference evidence="3" key="1">
    <citation type="submission" date="2017-02" db="UniProtKB">
        <authorList>
            <consortium name="WormBaseParasite"/>
        </authorList>
    </citation>
    <scope>IDENTIFICATION</scope>
</reference>
<protein>
    <recommendedName>
        <fullName evidence="4">Domain of unknown function DB domain-containing protein</fullName>
    </recommendedName>
</protein>
<dbReference type="PANTHER" id="PTHR38612">
    <property type="entry name" value="PROTEIN DCT-5-RELATED"/>
    <property type="match status" value="1"/>
</dbReference>
<keyword evidence="1" id="KW-0732">Signal</keyword>
<dbReference type="InterPro" id="IPR035161">
    <property type="entry name" value="DUF5332"/>
</dbReference>